<dbReference type="InterPro" id="IPR051831">
    <property type="entry name" value="Bromodomain_contain_prot"/>
</dbReference>
<keyword evidence="3 6" id="KW-0103">Bromodomain</keyword>
<dbReference type="InterPro" id="IPR021900">
    <property type="entry name" value="DUF3512"/>
</dbReference>
<feature type="region of interest" description="Disordered" evidence="8">
    <location>
        <begin position="449"/>
        <end position="468"/>
    </location>
</feature>
<dbReference type="Pfam" id="PF00439">
    <property type="entry name" value="Bromodomain"/>
    <property type="match status" value="1"/>
</dbReference>
<evidence type="ECO:0000313" key="11">
    <source>
        <dbReference type="EMBL" id="RHZ89410.1"/>
    </source>
</evidence>
<dbReference type="OrthoDB" id="21449at2759"/>
<dbReference type="Proteomes" id="UP000266861">
    <property type="component" value="Unassembled WGS sequence"/>
</dbReference>
<dbReference type="SMART" id="SM00297">
    <property type="entry name" value="BROMO"/>
    <property type="match status" value="1"/>
</dbReference>
<dbReference type="GO" id="GO:0006325">
    <property type="term" value="P:chromatin organization"/>
    <property type="evidence" value="ECO:0007669"/>
    <property type="project" value="UniProtKB-ARBA"/>
</dbReference>
<keyword evidence="2" id="KW-0805">Transcription regulation</keyword>
<proteinExistence type="predicted"/>
<keyword evidence="7" id="KW-0479">Metal-binding</keyword>
<dbReference type="Pfam" id="PF00320">
    <property type="entry name" value="GATA"/>
    <property type="match status" value="1"/>
</dbReference>
<evidence type="ECO:0000256" key="2">
    <source>
        <dbReference type="ARBA" id="ARBA00023015"/>
    </source>
</evidence>
<feature type="region of interest" description="Disordered" evidence="8">
    <location>
        <begin position="1"/>
        <end position="167"/>
    </location>
</feature>
<evidence type="ECO:0000256" key="8">
    <source>
        <dbReference type="SAM" id="MobiDB-lite"/>
    </source>
</evidence>
<dbReference type="Pfam" id="PF12024">
    <property type="entry name" value="DUF3512"/>
    <property type="match status" value="1"/>
</dbReference>
<feature type="compositionally biased region" description="Polar residues" evidence="8">
    <location>
        <begin position="245"/>
        <end position="271"/>
    </location>
</feature>
<feature type="domain" description="Bromo" evidence="9">
    <location>
        <begin position="321"/>
        <end position="391"/>
    </location>
</feature>
<feature type="region of interest" description="Disordered" evidence="8">
    <location>
        <begin position="187"/>
        <end position="302"/>
    </location>
</feature>
<keyword evidence="7" id="KW-0862">Zinc</keyword>
<dbReference type="GO" id="GO:0043565">
    <property type="term" value="F:sequence-specific DNA binding"/>
    <property type="evidence" value="ECO:0007669"/>
    <property type="project" value="InterPro"/>
</dbReference>
<dbReference type="PRINTS" id="PR00503">
    <property type="entry name" value="BROMODOMAIN"/>
</dbReference>
<protein>
    <recommendedName>
        <fullName evidence="13">GATA-type domain-containing protein</fullName>
    </recommendedName>
</protein>
<dbReference type="PROSITE" id="PS50114">
    <property type="entry name" value="GATA_ZN_FINGER_2"/>
    <property type="match status" value="1"/>
</dbReference>
<dbReference type="PANTHER" id="PTHR22881:SF27">
    <property type="entry name" value="BROMODOMAIN CONTAINING 7_9"/>
    <property type="match status" value="1"/>
</dbReference>
<dbReference type="SUPFAM" id="SSF57716">
    <property type="entry name" value="Glucocorticoid receptor-like (DNA-binding domain)"/>
    <property type="match status" value="1"/>
</dbReference>
<evidence type="ECO:0000256" key="4">
    <source>
        <dbReference type="ARBA" id="ARBA00023163"/>
    </source>
</evidence>
<feature type="compositionally biased region" description="Polar residues" evidence="8">
    <location>
        <begin position="213"/>
        <end position="235"/>
    </location>
</feature>
<dbReference type="SMART" id="SM00401">
    <property type="entry name" value="ZnF_GATA"/>
    <property type="match status" value="1"/>
</dbReference>
<organism evidence="11 12">
    <name type="scientific">Diversispora epigaea</name>
    <dbReference type="NCBI Taxonomy" id="1348612"/>
    <lineage>
        <taxon>Eukaryota</taxon>
        <taxon>Fungi</taxon>
        <taxon>Fungi incertae sedis</taxon>
        <taxon>Mucoromycota</taxon>
        <taxon>Glomeromycotina</taxon>
        <taxon>Glomeromycetes</taxon>
        <taxon>Diversisporales</taxon>
        <taxon>Diversisporaceae</taxon>
        <taxon>Diversispora</taxon>
    </lineage>
</organism>
<dbReference type="GO" id="GO:0006357">
    <property type="term" value="P:regulation of transcription by RNA polymerase II"/>
    <property type="evidence" value="ECO:0007669"/>
    <property type="project" value="TreeGrafter"/>
</dbReference>
<evidence type="ECO:0000256" key="7">
    <source>
        <dbReference type="PROSITE-ProRule" id="PRU00094"/>
    </source>
</evidence>
<dbReference type="InterPro" id="IPR036427">
    <property type="entry name" value="Bromodomain-like_sf"/>
</dbReference>
<keyword evidence="7" id="KW-0863">Zinc-finger</keyword>
<feature type="compositionally biased region" description="Polar residues" evidence="8">
    <location>
        <begin position="289"/>
        <end position="302"/>
    </location>
</feature>
<dbReference type="GO" id="GO:0005634">
    <property type="term" value="C:nucleus"/>
    <property type="evidence" value="ECO:0007669"/>
    <property type="project" value="UniProtKB-SubCell"/>
</dbReference>
<evidence type="ECO:0008006" key="13">
    <source>
        <dbReference type="Google" id="ProtNLM"/>
    </source>
</evidence>
<gene>
    <name evidence="11" type="ORF">Glove_14g5</name>
</gene>
<comment type="subcellular location">
    <subcellularLocation>
        <location evidence="1">Nucleus</location>
    </subcellularLocation>
</comment>
<sequence length="834" mass="93929">MGKDKKSKSKKSSKNKHKKESSTRIYLSLKRDPEESPAIPEGENKVQVGDEGNRVEKNKNALIHEKEETSSSQSSSSKTVLKLKFDPDSLASSKKQKSKRKNPKEQDEVLSKVTGKRTAEDHTEKEDEINVEDKHPTQKKSKRNNTDEDGNIYGEKPEKTTVKSEVQTVEPNIKNEVKSEIVTAPIHIPTYQLREKRSYPSEAGQSDHPNKFSKISKSNGQSTRKDSSTVASSSKVMEFKPFSPLSAQKEVNTTINPTNGNENNSGMSSFPHTGKKGPAQKLGRPPKSQAIQQRTSQRNLSWQKKKKDLKTILIKLVDSFDKKDAYGFFLEPVDTSIVTDYLSVIKNPMDFGTMRKKVEKNEYTSIDQFKDDFELVCNNCRTYNAPDTIYYKSADKIWKFGEKAIEREKNNILLEEERERAGIEDGNRKLKGKKVGGIRDIMQGISSSRASSISRPIRQTRKSKKTDPQYFPDGSLIPYADPFSLIPKPPRFGNTPLLTVISTKEQRPARFEDYGPYATLGIDPPFFTPKDKDFLYNTYGDEKGYSYAKSIKSFVSDMGEEMNQQVDQFMNKLTSGAHLIDQKVARILANSDPIDSSTITQTEFGPVNIGQEINRIRKIPELKKQQAELEMWRKEKIDVDLLMGDKDIYNVVQNVGNQSFQELLDNNAKDLAQLIITKQSDNSDSNNKQILDNLSNRLIQLVQNTPESEKISRSSQIQSDVQTPVIPVPQVSSSSPQPLILPKQSTSNFVNPSVERADLISVLAPSSMLHENTLPRARAKPCNYNPAGKCANCQTTDTPGWRAGETPAQKLCNACGLYYAKNRAHRPSNLWNVR</sequence>
<dbReference type="PROSITE" id="PS50014">
    <property type="entry name" value="BROMODOMAIN_2"/>
    <property type="match status" value="1"/>
</dbReference>
<dbReference type="GO" id="GO:0008270">
    <property type="term" value="F:zinc ion binding"/>
    <property type="evidence" value="ECO:0007669"/>
    <property type="project" value="UniProtKB-KW"/>
</dbReference>
<evidence type="ECO:0000256" key="1">
    <source>
        <dbReference type="ARBA" id="ARBA00004123"/>
    </source>
</evidence>
<feature type="compositionally biased region" description="Basic and acidic residues" evidence="8">
    <location>
        <begin position="51"/>
        <end position="69"/>
    </location>
</feature>
<evidence type="ECO:0000259" key="9">
    <source>
        <dbReference type="PROSITE" id="PS50014"/>
    </source>
</evidence>
<evidence type="ECO:0000313" key="12">
    <source>
        <dbReference type="Proteomes" id="UP000266861"/>
    </source>
</evidence>
<evidence type="ECO:0000259" key="10">
    <source>
        <dbReference type="PROSITE" id="PS50114"/>
    </source>
</evidence>
<evidence type="ECO:0000256" key="6">
    <source>
        <dbReference type="PROSITE-ProRule" id="PRU00035"/>
    </source>
</evidence>
<name>A0A397JY82_9GLOM</name>
<dbReference type="InterPro" id="IPR001487">
    <property type="entry name" value="Bromodomain"/>
</dbReference>
<keyword evidence="4" id="KW-0804">Transcription</keyword>
<feature type="compositionally biased region" description="Basic residues" evidence="8">
    <location>
        <begin position="1"/>
        <end position="19"/>
    </location>
</feature>
<accession>A0A397JY82</accession>
<keyword evidence="5" id="KW-0539">Nucleus</keyword>
<evidence type="ECO:0000256" key="3">
    <source>
        <dbReference type="ARBA" id="ARBA00023117"/>
    </source>
</evidence>
<dbReference type="PANTHER" id="PTHR22881">
    <property type="entry name" value="BROMODOMAIN CONTAINING PROTEIN"/>
    <property type="match status" value="1"/>
</dbReference>
<dbReference type="PROSITE" id="PS00344">
    <property type="entry name" value="GATA_ZN_FINGER_1"/>
    <property type="match status" value="1"/>
</dbReference>
<dbReference type="InterPro" id="IPR013088">
    <property type="entry name" value="Znf_NHR/GATA"/>
</dbReference>
<feature type="domain" description="GATA-type" evidence="10">
    <location>
        <begin position="784"/>
        <end position="827"/>
    </location>
</feature>
<keyword evidence="12" id="KW-1185">Reference proteome</keyword>
<dbReference type="InterPro" id="IPR000679">
    <property type="entry name" value="Znf_GATA"/>
</dbReference>
<dbReference type="SUPFAM" id="SSF47370">
    <property type="entry name" value="Bromodomain"/>
    <property type="match status" value="1"/>
</dbReference>
<comment type="caution">
    <text evidence="11">The sequence shown here is derived from an EMBL/GenBank/DDBJ whole genome shotgun (WGS) entry which is preliminary data.</text>
</comment>
<dbReference type="CDD" id="cd00202">
    <property type="entry name" value="ZnF_GATA"/>
    <property type="match status" value="1"/>
</dbReference>
<evidence type="ECO:0000256" key="5">
    <source>
        <dbReference type="ARBA" id="ARBA00023242"/>
    </source>
</evidence>
<dbReference type="Gene3D" id="3.30.50.10">
    <property type="entry name" value="Erythroid Transcription Factor GATA-1, subunit A"/>
    <property type="match status" value="1"/>
</dbReference>
<dbReference type="Gene3D" id="1.20.920.10">
    <property type="entry name" value="Bromodomain-like"/>
    <property type="match status" value="1"/>
</dbReference>
<dbReference type="STRING" id="1348612.A0A397JY82"/>
<dbReference type="AlphaFoldDB" id="A0A397JY82"/>
<dbReference type="EMBL" id="PQFF01000012">
    <property type="protein sequence ID" value="RHZ89410.1"/>
    <property type="molecule type" value="Genomic_DNA"/>
</dbReference>
<reference evidence="11 12" key="1">
    <citation type="submission" date="2018-08" db="EMBL/GenBank/DDBJ databases">
        <title>Genome and evolution of the arbuscular mycorrhizal fungus Diversispora epigaea (formerly Glomus versiforme) and its bacterial endosymbionts.</title>
        <authorList>
            <person name="Sun X."/>
            <person name="Fei Z."/>
            <person name="Harrison M."/>
        </authorList>
    </citation>
    <scope>NUCLEOTIDE SEQUENCE [LARGE SCALE GENOMIC DNA]</scope>
    <source>
        <strain evidence="11 12">IT104</strain>
    </source>
</reference>